<protein>
    <submittedName>
        <fullName evidence="10">Peptidase M24, structural domain-containing protein</fullName>
    </submittedName>
</protein>
<feature type="domain" description="Creatinase N-terminal" evidence="8">
    <location>
        <begin position="11"/>
        <end position="144"/>
    </location>
</feature>
<evidence type="ECO:0000256" key="5">
    <source>
        <dbReference type="ARBA" id="ARBA00023211"/>
    </source>
</evidence>
<feature type="domain" description="Peptidase M24 C-terminal" evidence="9">
    <location>
        <begin position="545"/>
        <end position="607"/>
    </location>
</feature>
<dbReference type="GO" id="GO:0046872">
    <property type="term" value="F:metal ion binding"/>
    <property type="evidence" value="ECO:0007669"/>
    <property type="project" value="UniProtKB-KW"/>
</dbReference>
<dbReference type="PANTHER" id="PTHR43763">
    <property type="entry name" value="XAA-PRO AMINOPEPTIDASE 1"/>
    <property type="match status" value="1"/>
</dbReference>
<dbReference type="FunFam" id="3.40.350.10:FF:000001">
    <property type="entry name" value="Putative xaa-Pro aminopeptidase 1"/>
    <property type="match status" value="1"/>
</dbReference>
<dbReference type="AlphaFoldDB" id="A0A1X2IVB2"/>
<dbReference type="SUPFAM" id="SSF55920">
    <property type="entry name" value="Creatinase/aminopeptidase"/>
    <property type="match status" value="1"/>
</dbReference>
<evidence type="ECO:0000313" key="10">
    <source>
        <dbReference type="EMBL" id="ORZ22963.1"/>
    </source>
</evidence>
<keyword evidence="5" id="KW-0464">Manganese</keyword>
<accession>A0A1X2IVB2</accession>
<dbReference type="Gene3D" id="3.40.350.10">
    <property type="entry name" value="Creatinase/prolidase N-terminal domain"/>
    <property type="match status" value="2"/>
</dbReference>
<dbReference type="STRING" id="90262.A0A1X2IVB2"/>
<dbReference type="InterPro" id="IPR000994">
    <property type="entry name" value="Pept_M24"/>
</dbReference>
<dbReference type="InterPro" id="IPR050422">
    <property type="entry name" value="X-Pro_aminopeptidase_P"/>
</dbReference>
<evidence type="ECO:0000256" key="4">
    <source>
        <dbReference type="ARBA" id="ARBA00022801"/>
    </source>
</evidence>
<reference evidence="10 11" key="1">
    <citation type="submission" date="2016-07" db="EMBL/GenBank/DDBJ databases">
        <title>Pervasive Adenine N6-methylation of Active Genes in Fungi.</title>
        <authorList>
            <consortium name="DOE Joint Genome Institute"/>
            <person name="Mondo S.J."/>
            <person name="Dannebaum R.O."/>
            <person name="Kuo R.C."/>
            <person name="Labutti K."/>
            <person name="Haridas S."/>
            <person name="Kuo A."/>
            <person name="Salamov A."/>
            <person name="Ahrendt S.R."/>
            <person name="Lipzen A."/>
            <person name="Sullivan W."/>
            <person name="Andreopoulos W.B."/>
            <person name="Clum A."/>
            <person name="Lindquist E."/>
            <person name="Daum C."/>
            <person name="Ramamoorthy G.K."/>
            <person name="Gryganskyi A."/>
            <person name="Culley D."/>
            <person name="Magnuson J.K."/>
            <person name="James T.Y."/>
            <person name="O'Malley M.A."/>
            <person name="Stajich J.E."/>
            <person name="Spatafora J.W."/>
            <person name="Visel A."/>
            <person name="Grigoriev I.V."/>
        </authorList>
    </citation>
    <scope>NUCLEOTIDE SEQUENCE [LARGE SCALE GENOMIC DNA]</scope>
    <source>
        <strain evidence="10 11">NRRL 1336</strain>
    </source>
</reference>
<dbReference type="EMBL" id="MCGE01000003">
    <property type="protein sequence ID" value="ORZ22963.1"/>
    <property type="molecule type" value="Genomic_DNA"/>
</dbReference>
<dbReference type="Pfam" id="PF16189">
    <property type="entry name" value="Creatinase_N_2"/>
    <property type="match status" value="1"/>
</dbReference>
<feature type="domain" description="Peptidase M24" evidence="7">
    <location>
        <begin position="317"/>
        <end position="533"/>
    </location>
</feature>
<evidence type="ECO:0000259" key="7">
    <source>
        <dbReference type="Pfam" id="PF00557"/>
    </source>
</evidence>
<proteinExistence type="inferred from homology"/>
<dbReference type="GO" id="GO:0005737">
    <property type="term" value="C:cytoplasm"/>
    <property type="evidence" value="ECO:0007669"/>
    <property type="project" value="UniProtKB-ARBA"/>
</dbReference>
<dbReference type="InterPro" id="IPR029149">
    <property type="entry name" value="Creatin/AminoP/Spt16_N"/>
</dbReference>
<dbReference type="Pfam" id="PF01321">
    <property type="entry name" value="Creatinase_N"/>
    <property type="match status" value="1"/>
</dbReference>
<dbReference type="GO" id="GO:0070006">
    <property type="term" value="F:metalloaminopeptidase activity"/>
    <property type="evidence" value="ECO:0007669"/>
    <property type="project" value="InterPro"/>
</dbReference>
<dbReference type="InterPro" id="IPR033740">
    <property type="entry name" value="Pept_M24B"/>
</dbReference>
<dbReference type="InterPro" id="IPR000587">
    <property type="entry name" value="Creatinase_N"/>
</dbReference>
<dbReference type="Proteomes" id="UP000193560">
    <property type="component" value="Unassembled WGS sequence"/>
</dbReference>
<evidence type="ECO:0000256" key="2">
    <source>
        <dbReference type="ARBA" id="ARBA00008766"/>
    </source>
</evidence>
<comment type="caution">
    <text evidence="10">The sequence shown here is derived from an EMBL/GenBank/DDBJ whole genome shotgun (WGS) entry which is preliminary data.</text>
</comment>
<dbReference type="Pfam" id="PF16188">
    <property type="entry name" value="Peptidase_M24_C"/>
    <property type="match status" value="1"/>
</dbReference>
<dbReference type="InterPro" id="IPR032416">
    <property type="entry name" value="Peptidase_M24_C"/>
</dbReference>
<dbReference type="CDD" id="cd01085">
    <property type="entry name" value="APP"/>
    <property type="match status" value="1"/>
</dbReference>
<dbReference type="InterPro" id="IPR036005">
    <property type="entry name" value="Creatinase/aminopeptidase-like"/>
</dbReference>
<dbReference type="SUPFAM" id="SSF53092">
    <property type="entry name" value="Creatinase/prolidase N-terminal domain"/>
    <property type="match status" value="1"/>
</dbReference>
<dbReference type="Pfam" id="PF00557">
    <property type="entry name" value="Peptidase_M24"/>
    <property type="match status" value="1"/>
</dbReference>
<dbReference type="OrthoDB" id="9995434at2759"/>
<evidence type="ECO:0000256" key="3">
    <source>
        <dbReference type="ARBA" id="ARBA00022723"/>
    </source>
</evidence>
<name>A0A1X2IVB2_9FUNG</name>
<sequence>MAVSTGSHLLALRELMKSEKYKVDAFLVPTEDAHQSEYIADCDKRREWISGFTGSAGFAVVSLDKAALFTDGRYFLQASKQLDSNWTLMKQGLPGVPTWQEYLVKNLPSGSRIGLDPTLITAADARHLSADLASHGSTLVPIHENLVDLAWGDARPPAPKHKVTVQPIEFSGKAHYEKLKDLQDHIKEKCAFGIVVSALDEIAWVFNLRGSDIECNPVFISYSVITQNEAILFVNPDKITQQVQDHLGDHVILKPYSDFFDELRKLAPMLHESKKKLITDPKTSLAVEVAVGEDNIVDERSVITDAKAIKNDAELKGMRDCHIRDGAALVQYFAWLENQLKSGVQLDEVDGADRLEQFRAAQKDFIGLSFDTISSTGPNGAIIHYKPEKGECKIIDPSLIYLCDSGGQYKDGTTDVTRTLHFGEPTAYEKRCFTRVLQGHIGVDTAIFPKGTSGYLLDPFARQALWKDGLDYRHGTGHGVGSFLNVHEGPHGIGVRIAYNDTPLAAGMTVTDEPGYYEDGKFGIRIENVLVVRDANTPNNFGDRGYLGFEHVTLVPLGRKLIDLELLSPAEKKWVNDYHAETLEKLTPLLGSDADAVEWLKKETLPI</sequence>
<comment type="cofactor">
    <cofactor evidence="1">
        <name>Mn(2+)</name>
        <dbReference type="ChEBI" id="CHEBI:29035"/>
    </cofactor>
</comment>
<evidence type="ECO:0000256" key="6">
    <source>
        <dbReference type="RuleBase" id="RU000590"/>
    </source>
</evidence>
<evidence type="ECO:0000259" key="8">
    <source>
        <dbReference type="Pfam" id="PF01321"/>
    </source>
</evidence>
<gene>
    <name evidence="10" type="ORF">BCR42DRAFT_343301</name>
</gene>
<dbReference type="PANTHER" id="PTHR43763:SF6">
    <property type="entry name" value="XAA-PRO AMINOPEPTIDASE 1"/>
    <property type="match status" value="1"/>
</dbReference>
<evidence type="ECO:0000256" key="1">
    <source>
        <dbReference type="ARBA" id="ARBA00001936"/>
    </source>
</evidence>
<dbReference type="FunFam" id="3.90.230.10:FF:000007">
    <property type="entry name" value="Xaa-Pro aminopeptidase P"/>
    <property type="match status" value="1"/>
</dbReference>
<dbReference type="PROSITE" id="PS00491">
    <property type="entry name" value="PROLINE_PEPTIDASE"/>
    <property type="match status" value="1"/>
</dbReference>
<keyword evidence="3 6" id="KW-0479">Metal-binding</keyword>
<evidence type="ECO:0000259" key="9">
    <source>
        <dbReference type="Pfam" id="PF16188"/>
    </source>
</evidence>
<evidence type="ECO:0000313" key="11">
    <source>
        <dbReference type="Proteomes" id="UP000193560"/>
    </source>
</evidence>
<comment type="similarity">
    <text evidence="2 6">Belongs to the peptidase M24B family.</text>
</comment>
<dbReference type="Gene3D" id="3.90.230.10">
    <property type="entry name" value="Creatinase/methionine aminopeptidase superfamily"/>
    <property type="match status" value="1"/>
</dbReference>
<keyword evidence="11" id="KW-1185">Reference proteome</keyword>
<dbReference type="InterPro" id="IPR001131">
    <property type="entry name" value="Peptidase_M24B_aminopep-P_CS"/>
</dbReference>
<keyword evidence="4" id="KW-0378">Hydrolase</keyword>
<organism evidence="10 11">
    <name type="scientific">Absidia repens</name>
    <dbReference type="NCBI Taxonomy" id="90262"/>
    <lineage>
        <taxon>Eukaryota</taxon>
        <taxon>Fungi</taxon>
        <taxon>Fungi incertae sedis</taxon>
        <taxon>Mucoromycota</taxon>
        <taxon>Mucoromycotina</taxon>
        <taxon>Mucoromycetes</taxon>
        <taxon>Mucorales</taxon>
        <taxon>Cunninghamellaceae</taxon>
        <taxon>Absidia</taxon>
    </lineage>
</organism>